<feature type="transmembrane region" description="Helical" evidence="1">
    <location>
        <begin position="146"/>
        <end position="165"/>
    </location>
</feature>
<name>A0A931H6X6_9BURK</name>
<accession>A0A931H6X6</accession>
<dbReference type="Proteomes" id="UP000651050">
    <property type="component" value="Unassembled WGS sequence"/>
</dbReference>
<sequence>MAQSNAQLIPRPCADLPEFQRFVQQAYRKEALMQQTGGGDAFVEAAAPIIRKSVLQAAPYASPTSKRVHELRRMGVPDDVLDRALARAWLDGADEFYVPRPDRRQIFLGTAALLFYSVAIVIVGLIEAVNYLHHAHPDIASVLLGAPPLMAICGVPVVLVIFLLLRKIVHRN</sequence>
<evidence type="ECO:0000256" key="1">
    <source>
        <dbReference type="SAM" id="Phobius"/>
    </source>
</evidence>
<keyword evidence="1" id="KW-1133">Transmembrane helix</keyword>
<keyword evidence="1" id="KW-0812">Transmembrane</keyword>
<keyword evidence="1" id="KW-0472">Membrane</keyword>
<keyword evidence="3" id="KW-1185">Reference proteome</keyword>
<proteinExistence type="predicted"/>
<dbReference type="AlphaFoldDB" id="A0A931H6X6"/>
<protein>
    <submittedName>
        <fullName evidence="2">Uncharacterized protein</fullName>
    </submittedName>
</protein>
<gene>
    <name evidence="2" type="ORF">I5803_17330</name>
</gene>
<dbReference type="RefSeq" id="WP_196987572.1">
    <property type="nucleotide sequence ID" value="NZ_JADWYS010000001.1"/>
</dbReference>
<feature type="transmembrane region" description="Helical" evidence="1">
    <location>
        <begin position="106"/>
        <end position="126"/>
    </location>
</feature>
<comment type="caution">
    <text evidence="2">The sequence shown here is derived from an EMBL/GenBank/DDBJ whole genome shotgun (WGS) entry which is preliminary data.</text>
</comment>
<dbReference type="EMBL" id="JADWYS010000001">
    <property type="protein sequence ID" value="MBG9389796.1"/>
    <property type="molecule type" value="Genomic_DNA"/>
</dbReference>
<reference evidence="2" key="1">
    <citation type="submission" date="2020-11" db="EMBL/GenBank/DDBJ databases">
        <title>Bacterial whole genome sequence for Caenimonas sp. DR4.4.</title>
        <authorList>
            <person name="Le V."/>
            <person name="Ko S.-R."/>
            <person name="Ahn C.-Y."/>
            <person name="Oh H.-M."/>
        </authorList>
    </citation>
    <scope>NUCLEOTIDE SEQUENCE</scope>
    <source>
        <strain evidence="2">DR4.4</strain>
    </source>
</reference>
<evidence type="ECO:0000313" key="2">
    <source>
        <dbReference type="EMBL" id="MBG9389796.1"/>
    </source>
</evidence>
<evidence type="ECO:0000313" key="3">
    <source>
        <dbReference type="Proteomes" id="UP000651050"/>
    </source>
</evidence>
<organism evidence="2 3">
    <name type="scientific">Caenimonas aquaedulcis</name>
    <dbReference type="NCBI Taxonomy" id="2793270"/>
    <lineage>
        <taxon>Bacteria</taxon>
        <taxon>Pseudomonadati</taxon>
        <taxon>Pseudomonadota</taxon>
        <taxon>Betaproteobacteria</taxon>
        <taxon>Burkholderiales</taxon>
        <taxon>Comamonadaceae</taxon>
        <taxon>Caenimonas</taxon>
    </lineage>
</organism>